<dbReference type="Pfam" id="PF00487">
    <property type="entry name" value="FA_desaturase"/>
    <property type="match status" value="1"/>
</dbReference>
<feature type="transmembrane region" description="Helical" evidence="3">
    <location>
        <begin position="50"/>
        <end position="69"/>
    </location>
</feature>
<feature type="transmembrane region" description="Helical" evidence="3">
    <location>
        <begin position="258"/>
        <end position="278"/>
    </location>
</feature>
<name>F2E6Q7_HORVV</name>
<dbReference type="GO" id="GO:0016491">
    <property type="term" value="F:oxidoreductase activity"/>
    <property type="evidence" value="ECO:0007669"/>
    <property type="project" value="InterPro"/>
</dbReference>
<keyword evidence="3" id="KW-0472">Membrane</keyword>
<dbReference type="CDD" id="cd03507">
    <property type="entry name" value="Delta12-FADS-like"/>
    <property type="match status" value="1"/>
</dbReference>
<keyword evidence="3" id="KW-1133">Transmembrane helix</keyword>
<evidence type="ECO:0000259" key="4">
    <source>
        <dbReference type="Pfam" id="PF00487"/>
    </source>
</evidence>
<feature type="transmembrane region" description="Helical" evidence="3">
    <location>
        <begin position="81"/>
        <end position="104"/>
    </location>
</feature>
<evidence type="ECO:0000256" key="2">
    <source>
        <dbReference type="SAM" id="MobiDB-lite"/>
    </source>
</evidence>
<keyword evidence="3" id="KW-0812">Transmembrane</keyword>
<evidence type="ECO:0000256" key="1">
    <source>
        <dbReference type="ARBA" id="ARBA00009295"/>
    </source>
</evidence>
<dbReference type="GO" id="GO:0006629">
    <property type="term" value="P:lipid metabolic process"/>
    <property type="evidence" value="ECO:0007669"/>
    <property type="project" value="InterPro"/>
</dbReference>
<dbReference type="InterPro" id="IPR012171">
    <property type="entry name" value="Fatty_acid_desaturase"/>
</dbReference>
<accession>F2E6Q7</accession>
<feature type="region of interest" description="Disordered" evidence="2">
    <location>
        <begin position="1"/>
        <end position="22"/>
    </location>
</feature>
<organism evidence="5">
    <name type="scientific">Hordeum vulgare subsp. vulgare</name>
    <name type="common">Domesticated barley</name>
    <dbReference type="NCBI Taxonomy" id="112509"/>
    <lineage>
        <taxon>Eukaryota</taxon>
        <taxon>Viridiplantae</taxon>
        <taxon>Streptophyta</taxon>
        <taxon>Embryophyta</taxon>
        <taxon>Tracheophyta</taxon>
        <taxon>Spermatophyta</taxon>
        <taxon>Magnoliopsida</taxon>
        <taxon>Liliopsida</taxon>
        <taxon>Poales</taxon>
        <taxon>Poaceae</taxon>
        <taxon>BOP clade</taxon>
        <taxon>Pooideae</taxon>
        <taxon>Triticodae</taxon>
        <taxon>Triticeae</taxon>
        <taxon>Hordeinae</taxon>
        <taxon>Hordeum</taxon>
    </lineage>
</organism>
<feature type="compositionally biased region" description="Polar residues" evidence="2">
    <location>
        <begin position="1"/>
        <end position="11"/>
    </location>
</feature>
<sequence length="390" mass="44959">MPSHGAIQQNPKKSKSKDSHQQHLAPFTVKDIRDVIPDHCFERSVIKSGAYLLADFAMIAVLLYIGHYFNNNILPHSSWPVAILFWNVMWFMQGVVMTGVWVIGHECGHQSFSKWKSVNDTVGWVIHSALLVPYHSWRITHGMHHKNTSHMTRDQVFVPKTLSQVSGNGHEDIHNVISESPIGNLIQIFIAVTIGWPFYLATNAWGQDYKGKASHFKPSSPMFKVTQKKDVIISNIGMVIVLSLVALFAYTYSFASAVKYYIIPYFWSNFWLVSITYLQHTDKRVPHFRGEEWNFIRGALSTIDRDYGILNIFHHHIADTHVAHHLFSQMPHYHAQEATECIKKVLGDYYMEDNTPPLKALWKAWNTCHYVEDEGAVVYYQTVDFKKKQK</sequence>
<dbReference type="PANTHER" id="PTHR32100">
    <property type="entry name" value="OMEGA-6 FATTY ACID DESATURASE, CHLOROPLASTIC"/>
    <property type="match status" value="1"/>
</dbReference>
<proteinExistence type="evidence at transcript level"/>
<feature type="transmembrane region" description="Helical" evidence="3">
    <location>
        <begin position="231"/>
        <end position="252"/>
    </location>
</feature>
<feature type="domain" description="Fatty acid desaturase" evidence="4">
    <location>
        <begin position="86"/>
        <end position="353"/>
    </location>
</feature>
<evidence type="ECO:0000256" key="3">
    <source>
        <dbReference type="SAM" id="Phobius"/>
    </source>
</evidence>
<protein>
    <submittedName>
        <fullName evidence="5">Predicted protein</fullName>
    </submittedName>
</protein>
<dbReference type="AlphaFoldDB" id="F2E6Q7"/>
<dbReference type="EMBL" id="AK371831">
    <property type="protein sequence ID" value="BAK03029.1"/>
    <property type="molecule type" value="mRNA"/>
</dbReference>
<dbReference type="InterPro" id="IPR005804">
    <property type="entry name" value="FA_desaturase_dom"/>
</dbReference>
<reference evidence="5" key="1">
    <citation type="journal article" date="2011" name="Plant Physiol.">
        <title>Comprehensive sequence analysis of 24,783 barley full-length cDNAs derived from 12 clone libraries.</title>
        <authorList>
            <person name="Matsumoto T."/>
            <person name="Tanaka T."/>
            <person name="Sakai H."/>
            <person name="Amano N."/>
            <person name="Kanamori H."/>
            <person name="Kurita K."/>
            <person name="Kikuta A."/>
            <person name="Kamiya K."/>
            <person name="Yamamoto M."/>
            <person name="Ikawa H."/>
            <person name="Fujii N."/>
            <person name="Hori K."/>
            <person name="Itoh T."/>
            <person name="Sato K."/>
        </authorList>
    </citation>
    <scope>NUCLEOTIDE SEQUENCE</scope>
    <source>
        <tissue evidence="5">Shoot and root</tissue>
    </source>
</reference>
<comment type="similarity">
    <text evidence="1">Belongs to the fatty acid desaturase type 1 family.</text>
</comment>
<evidence type="ECO:0000313" key="5">
    <source>
        <dbReference type="EMBL" id="BAK03029.1"/>
    </source>
</evidence>